<protein>
    <submittedName>
        <fullName evidence="1">Uncharacterized protein</fullName>
    </submittedName>
</protein>
<accession>A0A084Y2R4</accession>
<proteinExistence type="predicted"/>
<name>A0A084Y2R4_9PROT</name>
<sequence length="114" mass="12926">MRVVYPVTITKCVEVVLLSGVQILGHAQGVAYSGTELFHRRHIEPRQFGIQETDVENCVVNDEFSIPHKIEKFRRNICKARFVEQKLAADPVHREGTSIDISFRIQIAVEVPIG</sequence>
<evidence type="ECO:0000313" key="2">
    <source>
        <dbReference type="Proteomes" id="UP000019812"/>
    </source>
</evidence>
<dbReference type="AntiFam" id="ANF00137">
    <property type="entry name" value="Shadow ORF (opposite dnaQ)"/>
</dbReference>
<reference evidence="1 2" key="1">
    <citation type="submission" date="2014-07" db="EMBL/GenBank/DDBJ databases">
        <title>Expanding our view of genomic diversity in Candidatus Accumulibacter clades.</title>
        <authorList>
            <person name="Skennerton C.T."/>
            <person name="Barr J.J."/>
            <person name="Slater F.R."/>
            <person name="Bond P.L."/>
            <person name="Tyson G.W."/>
        </authorList>
    </citation>
    <scope>NUCLEOTIDE SEQUENCE [LARGE SCALE GENOMIC DNA]</scope>
    <source>
        <strain evidence="2">SK-01</strain>
    </source>
</reference>
<dbReference type="AlphaFoldDB" id="A0A084Y2R4"/>
<evidence type="ECO:0000313" key="1">
    <source>
        <dbReference type="EMBL" id="KFB69008.1"/>
    </source>
</evidence>
<comment type="caution">
    <text evidence="1">The sequence shown here is derived from an EMBL/GenBank/DDBJ whole genome shotgun (WGS) entry which is preliminary data.</text>
</comment>
<gene>
    <name evidence="1" type="ORF">CAPSK01_001198</name>
</gene>
<organism evidence="1 2">
    <name type="scientific">Candidatus Accumulibacter vicinus</name>
    <dbReference type="NCBI Taxonomy" id="2954382"/>
    <lineage>
        <taxon>Bacteria</taxon>
        <taxon>Pseudomonadati</taxon>
        <taxon>Pseudomonadota</taxon>
        <taxon>Betaproteobacteria</taxon>
        <taxon>Candidatus Accumulibacter</taxon>
    </lineage>
</organism>
<dbReference type="Proteomes" id="UP000019812">
    <property type="component" value="Unassembled WGS sequence"/>
</dbReference>
<dbReference type="EMBL" id="JDSS02000018">
    <property type="protein sequence ID" value="KFB69008.1"/>
    <property type="molecule type" value="Genomic_DNA"/>
</dbReference>